<dbReference type="Proteomes" id="UP000295302">
    <property type="component" value="Unassembled WGS sequence"/>
</dbReference>
<gene>
    <name evidence="2" type="ORF">E1286_45355</name>
</gene>
<accession>A0A4R4XJN8</accession>
<evidence type="ECO:0000256" key="1">
    <source>
        <dbReference type="SAM" id="Phobius"/>
    </source>
</evidence>
<reference evidence="2 3" key="1">
    <citation type="submission" date="2019-03" db="EMBL/GenBank/DDBJ databases">
        <title>Draft genome sequences of novel Actinobacteria.</title>
        <authorList>
            <person name="Sahin N."/>
            <person name="Ay H."/>
            <person name="Saygin H."/>
        </authorList>
    </citation>
    <scope>NUCLEOTIDE SEQUENCE [LARGE SCALE GENOMIC DNA]</scope>
    <source>
        <strain evidence="2 3">CH32</strain>
    </source>
</reference>
<dbReference type="EMBL" id="SMKQ01000330">
    <property type="protein sequence ID" value="TDD31105.1"/>
    <property type="molecule type" value="Genomic_DNA"/>
</dbReference>
<evidence type="ECO:0000313" key="3">
    <source>
        <dbReference type="Proteomes" id="UP000295302"/>
    </source>
</evidence>
<dbReference type="OrthoDB" id="3543587at2"/>
<feature type="transmembrane region" description="Helical" evidence="1">
    <location>
        <begin position="16"/>
        <end position="38"/>
    </location>
</feature>
<name>A0A4R4XJN8_9ACTN</name>
<keyword evidence="3" id="KW-1185">Reference proteome</keyword>
<evidence type="ECO:0008006" key="4">
    <source>
        <dbReference type="Google" id="ProtNLM"/>
    </source>
</evidence>
<sequence length="220" mass="24107">MTEPSGESPEKRRRPVAVPAAALVAFTAFGITALLGGLNETPEEPEPLGQGAVLDQGLYSTKLVESRVTLERAENRFEEDKRFVELVFDVTNKGDETRTVGVPAQKLEQAYLSDSFAGSLLKINPAFGEEAGPFAFVRSKGGDTQQLHPGVTSQVIVRYELEGDRRPPEKISFEMASFEFRTDFNNELPRWMMVATEAGDSYLPEVKARVTLPVKKGGAA</sequence>
<comment type="caution">
    <text evidence="2">The sequence shown here is derived from an EMBL/GenBank/DDBJ whole genome shotgun (WGS) entry which is preliminary data.</text>
</comment>
<keyword evidence="1" id="KW-0812">Transmembrane</keyword>
<organism evidence="2 3">
    <name type="scientific">Nonomuraea terrae</name>
    <dbReference type="NCBI Taxonomy" id="2530383"/>
    <lineage>
        <taxon>Bacteria</taxon>
        <taxon>Bacillati</taxon>
        <taxon>Actinomycetota</taxon>
        <taxon>Actinomycetes</taxon>
        <taxon>Streptosporangiales</taxon>
        <taxon>Streptosporangiaceae</taxon>
        <taxon>Nonomuraea</taxon>
    </lineage>
</organism>
<proteinExistence type="predicted"/>
<keyword evidence="1" id="KW-1133">Transmembrane helix</keyword>
<protein>
    <recommendedName>
        <fullName evidence="4">DUF4352 domain-containing protein</fullName>
    </recommendedName>
</protein>
<dbReference type="RefSeq" id="WP_132623326.1">
    <property type="nucleotide sequence ID" value="NZ_SMKQ01000330.1"/>
</dbReference>
<dbReference type="AlphaFoldDB" id="A0A4R4XJN8"/>
<keyword evidence="1" id="KW-0472">Membrane</keyword>
<evidence type="ECO:0000313" key="2">
    <source>
        <dbReference type="EMBL" id="TDD31105.1"/>
    </source>
</evidence>